<protein>
    <submittedName>
        <fullName evidence="6">TetR family transcriptional regulator</fullName>
    </submittedName>
</protein>
<dbReference type="Gene3D" id="1.10.357.10">
    <property type="entry name" value="Tetracycline Repressor, domain 2"/>
    <property type="match status" value="1"/>
</dbReference>
<evidence type="ECO:0000256" key="2">
    <source>
        <dbReference type="ARBA" id="ARBA00023125"/>
    </source>
</evidence>
<accession>A0A135HTI5</accession>
<gene>
    <name evidence="6" type="ORF">ATN84_25660</name>
</gene>
<dbReference type="Proteomes" id="UP000070107">
    <property type="component" value="Unassembled WGS sequence"/>
</dbReference>
<keyword evidence="3" id="KW-0804">Transcription</keyword>
<dbReference type="InterPro" id="IPR036271">
    <property type="entry name" value="Tet_transcr_reg_TetR-rel_C_sf"/>
</dbReference>
<evidence type="ECO:0000256" key="1">
    <source>
        <dbReference type="ARBA" id="ARBA00023015"/>
    </source>
</evidence>
<dbReference type="EMBL" id="LNTU01000025">
    <property type="protein sequence ID" value="KXF76502.1"/>
    <property type="molecule type" value="Genomic_DNA"/>
</dbReference>
<organism evidence="6 7">
    <name type="scientific">Paramesorhizobium deserti</name>
    <dbReference type="NCBI Taxonomy" id="1494590"/>
    <lineage>
        <taxon>Bacteria</taxon>
        <taxon>Pseudomonadati</taxon>
        <taxon>Pseudomonadota</taxon>
        <taxon>Alphaproteobacteria</taxon>
        <taxon>Hyphomicrobiales</taxon>
        <taxon>Phyllobacteriaceae</taxon>
        <taxon>Paramesorhizobium</taxon>
    </lineage>
</organism>
<feature type="domain" description="HTH tetR-type" evidence="5">
    <location>
        <begin position="15"/>
        <end position="75"/>
    </location>
</feature>
<keyword evidence="7" id="KW-1185">Reference proteome</keyword>
<dbReference type="InterPro" id="IPR001647">
    <property type="entry name" value="HTH_TetR"/>
</dbReference>
<sequence length="194" mass="21332">MTARGRGRPSSDGNTVSPERILSDALSILDADGLDRLTMRALAVRVGINPMTIYHHFKDRDGLIRSLAEWVYADVAAPETDDANARLRGLLMAYYSKVVLHPALTLAIFARPSVFPDHATRITENLISLLNELGLSSQRSLRWTHILVDYVHGAALAVAAREGNQRRGPMLDDFESGLAELLKAFVPSPDRSSD</sequence>
<feature type="DNA-binding region" description="H-T-H motif" evidence="4">
    <location>
        <begin position="38"/>
        <end position="57"/>
    </location>
</feature>
<dbReference type="GO" id="GO:0003700">
    <property type="term" value="F:DNA-binding transcription factor activity"/>
    <property type="evidence" value="ECO:0007669"/>
    <property type="project" value="TreeGrafter"/>
</dbReference>
<reference evidence="6 7" key="1">
    <citation type="submission" date="2015-11" db="EMBL/GenBank/DDBJ databases">
        <title>Draft genome sequence of Paramesorhizobium deserti A-3-E, a strain highly resistant to diverse beta-lactam antibiotics.</title>
        <authorList>
            <person name="Lv R."/>
            <person name="Yang X."/>
            <person name="Fang N."/>
            <person name="Guo J."/>
            <person name="Luo X."/>
            <person name="Peng F."/>
            <person name="Yang R."/>
            <person name="Cui Y."/>
            <person name="Fang C."/>
            <person name="Song Y."/>
        </authorList>
    </citation>
    <scope>NUCLEOTIDE SEQUENCE [LARGE SCALE GENOMIC DNA]</scope>
    <source>
        <strain evidence="6 7">A-3-E</strain>
    </source>
</reference>
<name>A0A135HTI5_9HYPH</name>
<evidence type="ECO:0000259" key="5">
    <source>
        <dbReference type="PROSITE" id="PS50977"/>
    </source>
</evidence>
<keyword evidence="2 4" id="KW-0238">DNA-binding</keyword>
<dbReference type="RefSeq" id="WP_068882720.1">
    <property type="nucleotide sequence ID" value="NZ_LNTU01000025.1"/>
</dbReference>
<dbReference type="STRING" id="1494590.ATN84_25660"/>
<dbReference type="Pfam" id="PF00440">
    <property type="entry name" value="TetR_N"/>
    <property type="match status" value="1"/>
</dbReference>
<dbReference type="InterPro" id="IPR050109">
    <property type="entry name" value="HTH-type_TetR-like_transc_reg"/>
</dbReference>
<dbReference type="PANTHER" id="PTHR30055:SF234">
    <property type="entry name" value="HTH-TYPE TRANSCRIPTIONAL REGULATOR BETI"/>
    <property type="match status" value="1"/>
</dbReference>
<dbReference type="AlphaFoldDB" id="A0A135HTI5"/>
<evidence type="ECO:0000313" key="6">
    <source>
        <dbReference type="EMBL" id="KXF76502.1"/>
    </source>
</evidence>
<comment type="caution">
    <text evidence="6">The sequence shown here is derived from an EMBL/GenBank/DDBJ whole genome shotgun (WGS) entry which is preliminary data.</text>
</comment>
<dbReference type="OrthoDB" id="329481at2"/>
<dbReference type="PROSITE" id="PS50977">
    <property type="entry name" value="HTH_TETR_2"/>
    <property type="match status" value="1"/>
</dbReference>
<evidence type="ECO:0000256" key="3">
    <source>
        <dbReference type="ARBA" id="ARBA00023163"/>
    </source>
</evidence>
<dbReference type="GO" id="GO:0000976">
    <property type="term" value="F:transcription cis-regulatory region binding"/>
    <property type="evidence" value="ECO:0007669"/>
    <property type="project" value="TreeGrafter"/>
</dbReference>
<evidence type="ECO:0000256" key="4">
    <source>
        <dbReference type="PROSITE-ProRule" id="PRU00335"/>
    </source>
</evidence>
<proteinExistence type="predicted"/>
<dbReference type="InterPro" id="IPR009057">
    <property type="entry name" value="Homeodomain-like_sf"/>
</dbReference>
<keyword evidence="1" id="KW-0805">Transcription regulation</keyword>
<dbReference type="PANTHER" id="PTHR30055">
    <property type="entry name" value="HTH-TYPE TRANSCRIPTIONAL REGULATOR RUTR"/>
    <property type="match status" value="1"/>
</dbReference>
<dbReference type="SUPFAM" id="SSF48498">
    <property type="entry name" value="Tetracyclin repressor-like, C-terminal domain"/>
    <property type="match status" value="1"/>
</dbReference>
<dbReference type="SUPFAM" id="SSF46689">
    <property type="entry name" value="Homeodomain-like"/>
    <property type="match status" value="1"/>
</dbReference>
<dbReference type="PRINTS" id="PR00455">
    <property type="entry name" value="HTHTETR"/>
</dbReference>
<evidence type="ECO:0000313" key="7">
    <source>
        <dbReference type="Proteomes" id="UP000070107"/>
    </source>
</evidence>